<dbReference type="InterPro" id="IPR010520">
    <property type="entry name" value="FrsA-like"/>
</dbReference>
<dbReference type="SUPFAM" id="SSF53474">
    <property type="entry name" value="alpha/beta-Hydrolases"/>
    <property type="match status" value="1"/>
</dbReference>
<proteinExistence type="predicted"/>
<reference evidence="1 2" key="1">
    <citation type="submission" date="2018-10" db="EMBL/GenBank/DDBJ databases">
        <title>Genomic Encyclopedia of Archaeal and Bacterial Type Strains, Phase II (KMG-II): from individual species to whole genera.</title>
        <authorList>
            <person name="Goeker M."/>
        </authorList>
    </citation>
    <scope>NUCLEOTIDE SEQUENCE [LARGE SCALE GENOMIC DNA]</scope>
    <source>
        <strain evidence="1 2">DSM 43383</strain>
    </source>
</reference>
<gene>
    <name evidence="1" type="ORF">BZB76_6436</name>
</gene>
<name>A0A495Q9L7_9ACTN</name>
<dbReference type="Gene3D" id="3.40.50.1820">
    <property type="entry name" value="alpha/beta hydrolase"/>
    <property type="match status" value="1"/>
</dbReference>
<organism evidence="1 2">
    <name type="scientific">Actinomadura pelletieri DSM 43383</name>
    <dbReference type="NCBI Taxonomy" id="1120940"/>
    <lineage>
        <taxon>Bacteria</taxon>
        <taxon>Bacillati</taxon>
        <taxon>Actinomycetota</taxon>
        <taxon>Actinomycetes</taxon>
        <taxon>Streptosporangiales</taxon>
        <taxon>Thermomonosporaceae</taxon>
        <taxon>Actinomadura</taxon>
    </lineage>
</organism>
<keyword evidence="2" id="KW-1185">Reference proteome</keyword>
<evidence type="ECO:0000313" key="1">
    <source>
        <dbReference type="EMBL" id="RKS68188.1"/>
    </source>
</evidence>
<dbReference type="RefSeq" id="WP_121438111.1">
    <property type="nucleotide sequence ID" value="NZ_RBWU01000008.1"/>
</dbReference>
<dbReference type="AlphaFoldDB" id="A0A495Q9L7"/>
<dbReference type="EMBL" id="RBWU01000008">
    <property type="protein sequence ID" value="RKS68188.1"/>
    <property type="molecule type" value="Genomic_DNA"/>
</dbReference>
<accession>A0A495Q9L7</accession>
<sequence length="368" mass="40444">MNDVGELKRYVEVHARGQRIPRYRALLGRITTDEGDGPGTWTGEWCRAAELLAGRGRDLEASRYFAMARFPYVDGPPRQKAQDRAVESIRQWAAERGGLESVEVEMDGGRVRCWATGLSASSPKPLLVIMGGIVTVKEQWAPTLVKLRRLGMAGLVTELPGVGENTLRYGPDSRRMLSRVLDAVSGRADVSQTYAIALSFSGHLALHCAAEDDRIKGIITAGAPVHTFFTDPDWRRALPRITVDTLAHLTGEPAARIEDDLGAWALSGEQLAGLRIPVFTTASLRDEIIPAGDVRFLREHVRDLEVVEYDDVHGAPLHVGETQLWSIASLLRARGVRTPQSAVIGLLLRGHRARRRLSRPARARAAHA</sequence>
<comment type="caution">
    <text evidence="1">The sequence shown here is derived from an EMBL/GenBank/DDBJ whole genome shotgun (WGS) entry which is preliminary data.</text>
</comment>
<dbReference type="OrthoDB" id="5704902at2"/>
<dbReference type="Pfam" id="PF06500">
    <property type="entry name" value="FrsA-like"/>
    <property type="match status" value="1"/>
</dbReference>
<dbReference type="Proteomes" id="UP000274601">
    <property type="component" value="Unassembled WGS sequence"/>
</dbReference>
<evidence type="ECO:0000313" key="2">
    <source>
        <dbReference type="Proteomes" id="UP000274601"/>
    </source>
</evidence>
<dbReference type="InterPro" id="IPR029058">
    <property type="entry name" value="AB_hydrolase_fold"/>
</dbReference>
<protein>
    <submittedName>
        <fullName evidence="1">Esterase/lipase</fullName>
    </submittedName>
</protein>